<feature type="domain" description="DUF2281" evidence="1">
    <location>
        <begin position="6"/>
        <end position="69"/>
    </location>
</feature>
<keyword evidence="3" id="KW-1185">Reference proteome</keyword>
<dbReference type="InterPro" id="IPR018739">
    <property type="entry name" value="DUF2281"/>
</dbReference>
<proteinExistence type="predicted"/>
<name>A0ABU5SQD4_9BACT</name>
<dbReference type="EMBL" id="JAYGIM010000022">
    <property type="protein sequence ID" value="MEA5429490.1"/>
    <property type="molecule type" value="Genomic_DNA"/>
</dbReference>
<evidence type="ECO:0000259" key="1">
    <source>
        <dbReference type="Pfam" id="PF10047"/>
    </source>
</evidence>
<gene>
    <name evidence="2" type="ORF">VB798_23055</name>
</gene>
<evidence type="ECO:0000313" key="3">
    <source>
        <dbReference type="Proteomes" id="UP001302222"/>
    </source>
</evidence>
<organism evidence="2 3">
    <name type="scientific">Arcicella lustrica</name>
    <dbReference type="NCBI Taxonomy" id="2984196"/>
    <lineage>
        <taxon>Bacteria</taxon>
        <taxon>Pseudomonadati</taxon>
        <taxon>Bacteroidota</taxon>
        <taxon>Cytophagia</taxon>
        <taxon>Cytophagales</taxon>
        <taxon>Flectobacillaceae</taxon>
        <taxon>Arcicella</taxon>
    </lineage>
</organism>
<dbReference type="Pfam" id="PF10047">
    <property type="entry name" value="DUF2281"/>
    <property type="match status" value="1"/>
</dbReference>
<protein>
    <submittedName>
        <fullName evidence="2">DUF2281 domain-containing protein</fullName>
    </submittedName>
</protein>
<accession>A0ABU5SQD4</accession>
<dbReference type="RefSeq" id="WP_323689602.1">
    <property type="nucleotide sequence ID" value="NZ_JAYGIM010000022.1"/>
</dbReference>
<evidence type="ECO:0000313" key="2">
    <source>
        <dbReference type="EMBL" id="MEA5429490.1"/>
    </source>
</evidence>
<reference evidence="2 3" key="1">
    <citation type="submission" date="2023-12" db="EMBL/GenBank/DDBJ databases">
        <title>Novel species of the genus Arcicella isolated from rivers.</title>
        <authorList>
            <person name="Lu H."/>
        </authorList>
    </citation>
    <scope>NUCLEOTIDE SEQUENCE [LARGE SCALE GENOMIC DNA]</scope>
    <source>
        <strain evidence="2 3">DC25W</strain>
    </source>
</reference>
<sequence>MDNILLYNKLINLPENMKAEVSDFIDFLLSKSQKSNQEPEKPKAKFGSAKGMFTIKEDFDKPLDDFNEYMN</sequence>
<dbReference type="Proteomes" id="UP001302222">
    <property type="component" value="Unassembled WGS sequence"/>
</dbReference>
<comment type="caution">
    <text evidence="2">The sequence shown here is derived from an EMBL/GenBank/DDBJ whole genome shotgun (WGS) entry which is preliminary data.</text>
</comment>